<dbReference type="EMBL" id="MT144663">
    <property type="protein sequence ID" value="QJH96808.1"/>
    <property type="molecule type" value="Genomic_DNA"/>
</dbReference>
<accession>A0A6M3IY21</accession>
<name>A0A6M3IY21_9ZZZZ</name>
<dbReference type="EMBL" id="MT141472">
    <property type="protein sequence ID" value="QJA62473.1"/>
    <property type="molecule type" value="Genomic_DNA"/>
</dbReference>
<protein>
    <submittedName>
        <fullName evidence="1">Putative capsid protein</fullName>
    </submittedName>
</protein>
<evidence type="ECO:0000313" key="2">
    <source>
        <dbReference type="EMBL" id="QJH96808.1"/>
    </source>
</evidence>
<evidence type="ECO:0000313" key="1">
    <source>
        <dbReference type="EMBL" id="QJA62473.1"/>
    </source>
</evidence>
<gene>
    <name evidence="1" type="ORF">MM415B00778_0007</name>
    <name evidence="2" type="ORF">TM448B00837_0010</name>
</gene>
<proteinExistence type="predicted"/>
<sequence>MQTDAPLESYTIICKNTSYGRVVRFSYETVHDAKKQENILLTTVGTWGRMVPITKEKFYAKFFTKGAFTAGSTIPFNNTITGVITDASGAKIYDSQPFFGTHTSKAGTSYDNHGELYTLTHDNLQTVWKYYHNTMNRDERDEIVEIHADVLLIPTALEFTARVILESTTLPGSQDNDTNVLSSIVSPMSWAYLTEAAAWFLGKKKQGLMATDREDVGLDFWQDETSKDYFASIFTRFGGAVTNWRFWYANSCSTS</sequence>
<organism evidence="1">
    <name type="scientific">viral metagenome</name>
    <dbReference type="NCBI Taxonomy" id="1070528"/>
    <lineage>
        <taxon>unclassified sequences</taxon>
        <taxon>metagenomes</taxon>
        <taxon>organismal metagenomes</taxon>
    </lineage>
</organism>
<reference evidence="1" key="1">
    <citation type="submission" date="2020-03" db="EMBL/GenBank/DDBJ databases">
        <title>The deep terrestrial virosphere.</title>
        <authorList>
            <person name="Holmfeldt K."/>
            <person name="Nilsson E."/>
            <person name="Simone D."/>
            <person name="Lopez-Fernandez M."/>
            <person name="Wu X."/>
            <person name="de Brujin I."/>
            <person name="Lundin D."/>
            <person name="Andersson A."/>
            <person name="Bertilsson S."/>
            <person name="Dopson M."/>
        </authorList>
    </citation>
    <scope>NUCLEOTIDE SEQUENCE</scope>
    <source>
        <strain evidence="1">MM415B00778</strain>
        <strain evidence="2">TM448B00837</strain>
    </source>
</reference>
<dbReference type="AlphaFoldDB" id="A0A6M3IY21"/>